<sequence>MPTPDRLSELLRQRELAQEHLARLEREIAAAAASAHAAAQVSSPASPGVDLTTGQPADAFEQDTIDPQVVHRTVRRGCFLYFALALLGLAAALLIFYFLRRPL</sequence>
<keyword evidence="2" id="KW-0472">Membrane</keyword>
<keyword evidence="2" id="KW-0812">Transmembrane</keyword>
<organism evidence="3 4">
    <name type="scientific">Horticoccus luteus</name>
    <dbReference type="NCBI Taxonomy" id="2862869"/>
    <lineage>
        <taxon>Bacteria</taxon>
        <taxon>Pseudomonadati</taxon>
        <taxon>Verrucomicrobiota</taxon>
        <taxon>Opitutia</taxon>
        <taxon>Opitutales</taxon>
        <taxon>Opitutaceae</taxon>
        <taxon>Horticoccus</taxon>
    </lineage>
</organism>
<dbReference type="RefSeq" id="WP_220164854.1">
    <property type="nucleotide sequence ID" value="NZ_CP080507.1"/>
</dbReference>
<keyword evidence="1" id="KW-0175">Coiled coil</keyword>
<dbReference type="KEGG" id="ole:K0B96_05760"/>
<keyword evidence="2" id="KW-1133">Transmembrane helix</keyword>
<reference evidence="3" key="1">
    <citation type="submission" date="2021-08" db="EMBL/GenBank/DDBJ databases">
        <title>Genome of a novel bacterium of the phylum Verrucomicrobia, Oleiharenicola sp. KSB-15.</title>
        <authorList>
            <person name="Chung J.-H."/>
            <person name="Ahn J.-H."/>
            <person name="Yoon Y."/>
            <person name="Kim D.-Y."/>
            <person name="An S.-H."/>
            <person name="Park I."/>
            <person name="Yeon J."/>
        </authorList>
    </citation>
    <scope>NUCLEOTIDE SEQUENCE</scope>
    <source>
        <strain evidence="3">KSB-15</strain>
    </source>
</reference>
<name>A0A8F9XHC5_9BACT</name>
<proteinExistence type="predicted"/>
<evidence type="ECO:0000313" key="4">
    <source>
        <dbReference type="Proteomes" id="UP000825051"/>
    </source>
</evidence>
<dbReference type="EMBL" id="CP080507">
    <property type="protein sequence ID" value="QYM80122.1"/>
    <property type="molecule type" value="Genomic_DNA"/>
</dbReference>
<dbReference type="AlphaFoldDB" id="A0A8F9XHC5"/>
<evidence type="ECO:0000256" key="2">
    <source>
        <dbReference type="SAM" id="Phobius"/>
    </source>
</evidence>
<keyword evidence="4" id="KW-1185">Reference proteome</keyword>
<gene>
    <name evidence="3" type="ORF">K0B96_05760</name>
</gene>
<evidence type="ECO:0000313" key="3">
    <source>
        <dbReference type="EMBL" id="QYM80122.1"/>
    </source>
</evidence>
<feature type="coiled-coil region" evidence="1">
    <location>
        <begin position="7"/>
        <end position="34"/>
    </location>
</feature>
<protein>
    <submittedName>
        <fullName evidence="3">Uncharacterized protein</fullName>
    </submittedName>
</protein>
<feature type="transmembrane region" description="Helical" evidence="2">
    <location>
        <begin position="78"/>
        <end position="99"/>
    </location>
</feature>
<dbReference type="Proteomes" id="UP000825051">
    <property type="component" value="Chromosome"/>
</dbReference>
<accession>A0A8F9XHC5</accession>
<evidence type="ECO:0000256" key="1">
    <source>
        <dbReference type="SAM" id="Coils"/>
    </source>
</evidence>